<evidence type="ECO:0000256" key="1">
    <source>
        <dbReference type="ARBA" id="ARBA00000829"/>
    </source>
</evidence>
<dbReference type="InterPro" id="IPR050887">
    <property type="entry name" value="Beta-mannosidase_GH2"/>
</dbReference>
<feature type="domain" description="Glycoside hydrolase family 2 immunoglobulin-like beta-sandwich" evidence="7">
    <location>
        <begin position="194"/>
        <end position="298"/>
    </location>
</feature>
<dbReference type="InterPro" id="IPR006102">
    <property type="entry name" value="Ig-like_GH2"/>
</dbReference>
<dbReference type="Pfam" id="PF22666">
    <property type="entry name" value="Glyco_hydro_2_N2"/>
    <property type="match status" value="1"/>
</dbReference>
<dbReference type="RefSeq" id="WP_275684894.1">
    <property type="nucleotide sequence ID" value="NZ_JAJLJH010000010.1"/>
</dbReference>
<keyword evidence="5" id="KW-0325">Glycoprotein</keyword>
<dbReference type="PANTHER" id="PTHR43730">
    <property type="entry name" value="BETA-MANNOSIDASE"/>
    <property type="match status" value="1"/>
</dbReference>
<dbReference type="EC" id="3.2.1.25" evidence="3"/>
<comment type="caution">
    <text evidence="10">The sequence shown here is derived from an EMBL/GenBank/DDBJ whole genome shotgun (WGS) entry which is preliminary data.</text>
</comment>
<name>A0A9X1YMS7_9BURK</name>
<evidence type="ECO:0000313" key="10">
    <source>
        <dbReference type="EMBL" id="MCK9688856.1"/>
    </source>
</evidence>
<feature type="domain" description="Beta-mannosidase Ig-fold" evidence="8">
    <location>
        <begin position="755"/>
        <end position="815"/>
    </location>
</feature>
<dbReference type="InterPro" id="IPR054593">
    <property type="entry name" value="Beta-mannosidase-like_N2"/>
</dbReference>
<dbReference type="AlphaFoldDB" id="A0A9X1YMS7"/>
<dbReference type="Pfam" id="PF00703">
    <property type="entry name" value="Glyco_hydro_2"/>
    <property type="match status" value="1"/>
</dbReference>
<dbReference type="PANTHER" id="PTHR43730:SF1">
    <property type="entry name" value="BETA-MANNOSIDASE"/>
    <property type="match status" value="1"/>
</dbReference>
<evidence type="ECO:0000256" key="2">
    <source>
        <dbReference type="ARBA" id="ARBA00007401"/>
    </source>
</evidence>
<dbReference type="Gene3D" id="3.20.20.80">
    <property type="entry name" value="Glycosidases"/>
    <property type="match status" value="1"/>
</dbReference>
<dbReference type="InterPro" id="IPR008979">
    <property type="entry name" value="Galactose-bd-like_sf"/>
</dbReference>
<dbReference type="GO" id="GO:0005975">
    <property type="term" value="P:carbohydrate metabolic process"/>
    <property type="evidence" value="ECO:0007669"/>
    <property type="project" value="InterPro"/>
</dbReference>
<evidence type="ECO:0000256" key="3">
    <source>
        <dbReference type="ARBA" id="ARBA00012754"/>
    </source>
</evidence>
<dbReference type="SUPFAM" id="SSF49785">
    <property type="entry name" value="Galactose-binding domain-like"/>
    <property type="match status" value="1"/>
</dbReference>
<protein>
    <recommendedName>
        <fullName evidence="3">beta-mannosidase</fullName>
        <ecNumber evidence="3">3.2.1.25</ecNumber>
    </recommendedName>
</protein>
<keyword evidence="6" id="KW-0326">Glycosidase</keyword>
<dbReference type="Gene3D" id="2.60.120.260">
    <property type="entry name" value="Galactose-binding domain-like"/>
    <property type="match status" value="1"/>
</dbReference>
<gene>
    <name evidence="10" type="ORF">LPC04_24340</name>
</gene>
<evidence type="ECO:0000313" key="11">
    <source>
        <dbReference type="Proteomes" id="UP001139353"/>
    </source>
</evidence>
<dbReference type="InterPro" id="IPR036156">
    <property type="entry name" value="Beta-gal/glucu_dom_sf"/>
</dbReference>
<dbReference type="FunFam" id="3.20.20.80:FF:000050">
    <property type="entry name" value="Beta-mannosidase B"/>
    <property type="match status" value="1"/>
</dbReference>
<dbReference type="Proteomes" id="UP001139353">
    <property type="component" value="Unassembled WGS sequence"/>
</dbReference>
<evidence type="ECO:0000256" key="4">
    <source>
        <dbReference type="ARBA" id="ARBA00022801"/>
    </source>
</evidence>
<dbReference type="InterPro" id="IPR041625">
    <property type="entry name" value="Beta-mannosidase_Ig"/>
</dbReference>
<dbReference type="GO" id="GO:0006516">
    <property type="term" value="P:glycoprotein catabolic process"/>
    <property type="evidence" value="ECO:0007669"/>
    <property type="project" value="TreeGrafter"/>
</dbReference>
<dbReference type="InterPro" id="IPR013783">
    <property type="entry name" value="Ig-like_fold"/>
</dbReference>
<proteinExistence type="inferred from homology"/>
<comment type="catalytic activity">
    <reaction evidence="1">
        <text>Hydrolysis of terminal, non-reducing beta-D-mannose residues in beta-D-mannosides.</text>
        <dbReference type="EC" id="3.2.1.25"/>
    </reaction>
</comment>
<dbReference type="SUPFAM" id="SSF51445">
    <property type="entry name" value="(Trans)glycosidases"/>
    <property type="match status" value="1"/>
</dbReference>
<evidence type="ECO:0000256" key="5">
    <source>
        <dbReference type="ARBA" id="ARBA00023180"/>
    </source>
</evidence>
<feature type="domain" description="Beta-mannosidase-like galactose-binding" evidence="9">
    <location>
        <begin position="22"/>
        <end position="182"/>
    </location>
</feature>
<reference evidence="10" key="1">
    <citation type="submission" date="2021-11" db="EMBL/GenBank/DDBJ databases">
        <title>BS-T2-15 a new species belonging to the Comamonadaceae family isolated from the soil of a French oak forest.</title>
        <authorList>
            <person name="Mieszkin S."/>
            <person name="Alain K."/>
        </authorList>
    </citation>
    <scope>NUCLEOTIDE SEQUENCE</scope>
    <source>
        <strain evidence="10">BS-T2-15</strain>
    </source>
</reference>
<comment type="similarity">
    <text evidence="2">Belongs to the glycosyl hydrolase 2 family.</text>
</comment>
<dbReference type="SUPFAM" id="SSF49303">
    <property type="entry name" value="beta-Galactosidase/glucuronidase domain"/>
    <property type="match status" value="2"/>
</dbReference>
<dbReference type="GO" id="GO:0004567">
    <property type="term" value="F:beta-mannosidase activity"/>
    <property type="evidence" value="ECO:0007669"/>
    <property type="project" value="UniProtKB-EC"/>
</dbReference>
<keyword evidence="11" id="KW-1185">Reference proteome</keyword>
<evidence type="ECO:0000259" key="9">
    <source>
        <dbReference type="Pfam" id="PF22666"/>
    </source>
</evidence>
<accession>A0A9X1YMS7</accession>
<evidence type="ECO:0000256" key="6">
    <source>
        <dbReference type="ARBA" id="ARBA00023295"/>
    </source>
</evidence>
<keyword evidence="4" id="KW-0378">Hydrolase</keyword>
<dbReference type="Gene3D" id="2.60.40.10">
    <property type="entry name" value="Immunoglobulins"/>
    <property type="match status" value="2"/>
</dbReference>
<evidence type="ECO:0000259" key="8">
    <source>
        <dbReference type="Pfam" id="PF17753"/>
    </source>
</evidence>
<sequence>MRLEHWLIRDVEPGTGMPAVDDRWIAATAPDDTYAALHRAGRLPDPLRDENEAACAWVEGREWWWVTTFTATAATAHERLTLVFDGLDTHATILLDGELLGESDNMFLAARFDVTSRVRAGVTHTLAVRFTPPAIVTADREAPSWALASSPTAITKRNLQRKAQFGWGWDFAPHLVTVGIWQPVRLERARHAALADVALRTLQCDAASAQVEIDIAADAFGVTTGLAAEIALADPDGRVVAQTALDLATRTGRLQLQVAQPRLWWTADLGEQPLYTLAVTLRHGDDVVDERSLRVGLRTIAIDTRADADEPGASFFRFVLNGVPLFARGANWVPASSLVGALTGRDTTPLLERAVAGNMNMIRVWGGGIYESDDFFDACDRLGLLVWQDFMFACARYPDDDAAFIANVRAEVGHQVRRLRHHASLAVWCGNNECQVIQNISDHLEGTGPNAMQGASLFHELMPEVLAALDPTTPYRPSSPFGGANANSMRIGDEHNWTVWHGIPPVPEETMIGVIRRTPETVAYTRYAEDTARFVSEFGIQASPALATLERWTRPGSLDLGSTAFLNRIKDKPNNKVDDLLVTSTGLPATLQQYVDFTQLTQAEGLKFGIEHFRRRMPHCSGALVWQFNDCWPGISWSLVDFDRTCKAAYFAVKRAFAPVVASIKVLDDGGVELWLSNDTAKGIDVRIAIDLATLAGSACWHEDVVADIEPHASRPIWRADAARVAAAPDRVLMLRSPRAPANRLLFTPFKDLPLPDATLRMTSERVDARTLEVAISSDAYACNVHLLAPHPATTFSDNHFDLRAGESRTLRVAVPDGALDAATLRLRRLDRLAAS</sequence>
<dbReference type="InterPro" id="IPR017853">
    <property type="entry name" value="GH"/>
</dbReference>
<organism evidence="10 11">
    <name type="scientific">Scleromatobacter humisilvae</name>
    <dbReference type="NCBI Taxonomy" id="2897159"/>
    <lineage>
        <taxon>Bacteria</taxon>
        <taxon>Pseudomonadati</taxon>
        <taxon>Pseudomonadota</taxon>
        <taxon>Betaproteobacteria</taxon>
        <taxon>Burkholderiales</taxon>
        <taxon>Sphaerotilaceae</taxon>
        <taxon>Scleromatobacter</taxon>
    </lineage>
</organism>
<dbReference type="EMBL" id="JAJLJH010000010">
    <property type="protein sequence ID" value="MCK9688856.1"/>
    <property type="molecule type" value="Genomic_DNA"/>
</dbReference>
<dbReference type="Pfam" id="PF17753">
    <property type="entry name" value="Ig_mannosidase"/>
    <property type="match status" value="1"/>
</dbReference>
<evidence type="ECO:0000259" key="7">
    <source>
        <dbReference type="Pfam" id="PF00703"/>
    </source>
</evidence>